<proteinExistence type="predicted"/>
<evidence type="ECO:0000313" key="2">
    <source>
        <dbReference type="EMBL" id="CAG9131632.1"/>
    </source>
</evidence>
<accession>A0A8S4FV54</accession>
<comment type="caution">
    <text evidence="2">The sequence shown here is derived from an EMBL/GenBank/DDBJ whole genome shotgun (WGS) entry which is preliminary data.</text>
</comment>
<reference evidence="2" key="1">
    <citation type="submission" date="2020-11" db="EMBL/GenBank/DDBJ databases">
        <authorList>
            <person name="Whiteford S."/>
        </authorList>
    </citation>
    <scope>NUCLEOTIDE SEQUENCE</scope>
</reference>
<protein>
    <submittedName>
        <fullName evidence="2">(diamondback moth) hypothetical protein</fullName>
    </submittedName>
</protein>
<evidence type="ECO:0000313" key="3">
    <source>
        <dbReference type="Proteomes" id="UP000653454"/>
    </source>
</evidence>
<keyword evidence="1" id="KW-0175">Coiled coil</keyword>
<name>A0A8S4FV54_PLUXY</name>
<organism evidence="2 3">
    <name type="scientific">Plutella xylostella</name>
    <name type="common">Diamondback moth</name>
    <name type="synonym">Plutella maculipennis</name>
    <dbReference type="NCBI Taxonomy" id="51655"/>
    <lineage>
        <taxon>Eukaryota</taxon>
        <taxon>Metazoa</taxon>
        <taxon>Ecdysozoa</taxon>
        <taxon>Arthropoda</taxon>
        <taxon>Hexapoda</taxon>
        <taxon>Insecta</taxon>
        <taxon>Pterygota</taxon>
        <taxon>Neoptera</taxon>
        <taxon>Endopterygota</taxon>
        <taxon>Lepidoptera</taxon>
        <taxon>Glossata</taxon>
        <taxon>Ditrysia</taxon>
        <taxon>Yponomeutoidea</taxon>
        <taxon>Plutellidae</taxon>
        <taxon>Plutella</taxon>
    </lineage>
</organism>
<sequence>MIEVEEETEEEREAARQEKRRLRKLRVKAMVINHHIYF</sequence>
<dbReference type="EMBL" id="CAJHNJ030000045">
    <property type="protein sequence ID" value="CAG9131632.1"/>
    <property type="molecule type" value="Genomic_DNA"/>
</dbReference>
<feature type="coiled-coil region" evidence="1">
    <location>
        <begin position="1"/>
        <end position="28"/>
    </location>
</feature>
<gene>
    <name evidence="2" type="ORF">PLXY2_LOCUS10294</name>
</gene>
<keyword evidence="3" id="KW-1185">Reference proteome</keyword>
<dbReference type="AlphaFoldDB" id="A0A8S4FV54"/>
<dbReference type="Proteomes" id="UP000653454">
    <property type="component" value="Unassembled WGS sequence"/>
</dbReference>
<evidence type="ECO:0000256" key="1">
    <source>
        <dbReference type="SAM" id="Coils"/>
    </source>
</evidence>